<sequence>MGHFLLSFIYPSPKTMSFMVSKAPQSFSENEKLNLNHREVEDNQVLTNPISNQLHLKPAVHAMEKDVILKRIRHHKSVNKVKKAFQALAASSLDQENMASAYQQKWLEPHDAFSSP</sequence>
<dbReference type="PANTHER" id="PTHR35324:SF5">
    <property type="entry name" value="BHLH DOMAIN-CONTAINING PROTEIN"/>
    <property type="match status" value="1"/>
</dbReference>
<comment type="caution">
    <text evidence="1">The sequence shown here is derived from an EMBL/GenBank/DDBJ whole genome shotgun (WGS) entry which is preliminary data.</text>
</comment>
<protein>
    <submittedName>
        <fullName evidence="1">Uncharacterized protein</fullName>
    </submittedName>
</protein>
<dbReference type="EMBL" id="RCHU01001010">
    <property type="protein sequence ID" value="TKR84363.1"/>
    <property type="molecule type" value="Genomic_DNA"/>
</dbReference>
<dbReference type="PANTHER" id="PTHR35324">
    <property type="entry name" value="BNAA08G03750D PROTEIN"/>
    <property type="match status" value="1"/>
</dbReference>
<proteinExistence type="predicted"/>
<gene>
    <name evidence="1" type="ORF">D5086_0000258570</name>
</gene>
<reference evidence="1" key="1">
    <citation type="submission" date="2018-10" db="EMBL/GenBank/DDBJ databases">
        <title>Population genomic analysis revealed the cold adaptation of white poplar.</title>
        <authorList>
            <person name="Liu Y.-J."/>
        </authorList>
    </citation>
    <scope>NUCLEOTIDE SEQUENCE [LARGE SCALE GENOMIC DNA]</scope>
    <source>
        <strain evidence="1">PAL-ZL1</strain>
    </source>
</reference>
<accession>A0A4U5NNV2</accession>
<evidence type="ECO:0000313" key="1">
    <source>
        <dbReference type="EMBL" id="TKR84363.1"/>
    </source>
</evidence>
<organism evidence="1">
    <name type="scientific">Populus alba</name>
    <name type="common">White poplar</name>
    <dbReference type="NCBI Taxonomy" id="43335"/>
    <lineage>
        <taxon>Eukaryota</taxon>
        <taxon>Viridiplantae</taxon>
        <taxon>Streptophyta</taxon>
        <taxon>Embryophyta</taxon>
        <taxon>Tracheophyta</taxon>
        <taxon>Spermatophyta</taxon>
        <taxon>Magnoliopsida</taxon>
        <taxon>eudicotyledons</taxon>
        <taxon>Gunneridae</taxon>
        <taxon>Pentapetalae</taxon>
        <taxon>rosids</taxon>
        <taxon>fabids</taxon>
        <taxon>Malpighiales</taxon>
        <taxon>Salicaceae</taxon>
        <taxon>Saliceae</taxon>
        <taxon>Populus</taxon>
    </lineage>
</organism>
<dbReference type="AlphaFoldDB" id="A0A4U5NNV2"/>
<name>A0A4U5NNV2_POPAL</name>